<dbReference type="GO" id="GO:0004364">
    <property type="term" value="F:glutathione transferase activity"/>
    <property type="evidence" value="ECO:0007669"/>
    <property type="project" value="TreeGrafter"/>
</dbReference>
<dbReference type="SUPFAM" id="SSF52833">
    <property type="entry name" value="Thioredoxin-like"/>
    <property type="match status" value="1"/>
</dbReference>
<proteinExistence type="predicted"/>
<dbReference type="PANTHER" id="PTHR11571">
    <property type="entry name" value="GLUTATHIONE S-TRANSFERASE"/>
    <property type="match status" value="1"/>
</dbReference>
<organism evidence="3 4">
    <name type="scientific">Folsomia candida</name>
    <name type="common">Springtail</name>
    <dbReference type="NCBI Taxonomy" id="158441"/>
    <lineage>
        <taxon>Eukaryota</taxon>
        <taxon>Metazoa</taxon>
        <taxon>Ecdysozoa</taxon>
        <taxon>Arthropoda</taxon>
        <taxon>Hexapoda</taxon>
        <taxon>Collembola</taxon>
        <taxon>Entomobryomorpha</taxon>
        <taxon>Isotomoidea</taxon>
        <taxon>Isotomidae</taxon>
        <taxon>Proisotominae</taxon>
        <taxon>Folsomia</taxon>
    </lineage>
</organism>
<dbReference type="InterPro" id="IPR050213">
    <property type="entry name" value="GST_superfamily"/>
</dbReference>
<dbReference type="InterPro" id="IPR040079">
    <property type="entry name" value="Glutathione_S-Trfase"/>
</dbReference>
<dbReference type="Pfam" id="PF02798">
    <property type="entry name" value="GST_N"/>
    <property type="match status" value="1"/>
</dbReference>
<reference evidence="3 4" key="1">
    <citation type="submission" date="2015-12" db="EMBL/GenBank/DDBJ databases">
        <title>The genome of Folsomia candida.</title>
        <authorList>
            <person name="Faddeeva A."/>
            <person name="Derks M.F."/>
            <person name="Anvar Y."/>
            <person name="Smit S."/>
            <person name="Van Straalen N."/>
            <person name="Roelofs D."/>
        </authorList>
    </citation>
    <scope>NUCLEOTIDE SEQUENCE [LARGE SCALE GENOMIC DNA]</scope>
    <source>
        <strain evidence="3 4">VU population</strain>
        <tissue evidence="3">Whole body</tissue>
    </source>
</reference>
<dbReference type="EMBL" id="LNIX01000001">
    <property type="protein sequence ID" value="OXA62290.1"/>
    <property type="molecule type" value="Genomic_DNA"/>
</dbReference>
<dbReference type="InterPro" id="IPR036249">
    <property type="entry name" value="Thioredoxin-like_sf"/>
</dbReference>
<dbReference type="GO" id="GO:0006749">
    <property type="term" value="P:glutathione metabolic process"/>
    <property type="evidence" value="ECO:0007669"/>
    <property type="project" value="TreeGrafter"/>
</dbReference>
<feature type="domain" description="GST C-terminal" evidence="2">
    <location>
        <begin position="100"/>
        <end position="222"/>
    </location>
</feature>
<dbReference type="Gene3D" id="1.20.1050.10">
    <property type="match status" value="1"/>
</dbReference>
<dbReference type="STRING" id="158441.A0A226EYJ8"/>
<dbReference type="SUPFAM" id="SSF47616">
    <property type="entry name" value="GST C-terminal domain-like"/>
    <property type="match status" value="1"/>
</dbReference>
<protein>
    <submittedName>
        <fullName evidence="3">S-crystallin 4</fullName>
    </submittedName>
</protein>
<dbReference type="Proteomes" id="UP000198287">
    <property type="component" value="Unassembled WGS sequence"/>
</dbReference>
<dbReference type="PROSITE" id="PS50405">
    <property type="entry name" value="GST_CTER"/>
    <property type="match status" value="1"/>
</dbReference>
<keyword evidence="4" id="KW-1185">Reference proteome</keyword>
<evidence type="ECO:0000259" key="1">
    <source>
        <dbReference type="PROSITE" id="PS50404"/>
    </source>
</evidence>
<dbReference type="OMA" id="DICNEYM"/>
<dbReference type="InterPro" id="IPR004045">
    <property type="entry name" value="Glutathione_S-Trfase_N"/>
</dbReference>
<comment type="caution">
    <text evidence="3">The sequence shown here is derived from an EMBL/GenBank/DDBJ whole genome shotgun (WGS) entry which is preliminary data.</text>
</comment>
<evidence type="ECO:0000259" key="2">
    <source>
        <dbReference type="PROSITE" id="PS50405"/>
    </source>
</evidence>
<dbReference type="SFLD" id="SFLDG01205">
    <property type="entry name" value="AMPS.1"/>
    <property type="match status" value="1"/>
</dbReference>
<sequence>MEQIRIISEKYKLTYFNIRGRAEQIRLMFAVAQVPFQDLRIDATEWPSFKSSTSWGQLPMLEVIMEEEDGNHSDPSNIKITQTMAIIRFLAKKFGFYSNDHYQAAHIDEVGYVVGELLDEWYKYEFESSDDQKKAVQKEALVTTHFPNYFEKLSRCHLKYGGPYLLGEKLTFPDVMLAQLLGSVEEEFDGGDGVIDQYPVMRTLKDAIWTIPSVKTYAGQRL</sequence>
<dbReference type="InterPro" id="IPR036282">
    <property type="entry name" value="Glutathione-S-Trfase_C_sf"/>
</dbReference>
<dbReference type="PROSITE" id="PS50404">
    <property type="entry name" value="GST_NTER"/>
    <property type="match status" value="1"/>
</dbReference>
<dbReference type="SFLD" id="SFLDG00363">
    <property type="entry name" value="AMPS_(cytGST):_Alpha-__Mu-__Pi"/>
    <property type="match status" value="1"/>
</dbReference>
<dbReference type="AlphaFoldDB" id="A0A226EYJ8"/>
<dbReference type="InterPro" id="IPR010987">
    <property type="entry name" value="Glutathione-S-Trfase_C-like"/>
</dbReference>
<dbReference type="InterPro" id="IPR004046">
    <property type="entry name" value="GST_C"/>
</dbReference>
<name>A0A226EYJ8_FOLCA</name>
<dbReference type="CDD" id="cd03039">
    <property type="entry name" value="GST_N_Sigma_like"/>
    <property type="match status" value="1"/>
</dbReference>
<dbReference type="SFLD" id="SFLDS00019">
    <property type="entry name" value="Glutathione_Transferase_(cytos"/>
    <property type="match status" value="1"/>
</dbReference>
<evidence type="ECO:0000313" key="4">
    <source>
        <dbReference type="Proteomes" id="UP000198287"/>
    </source>
</evidence>
<feature type="domain" description="GST N-terminal" evidence="1">
    <location>
        <begin position="9"/>
        <end position="98"/>
    </location>
</feature>
<dbReference type="Pfam" id="PF14497">
    <property type="entry name" value="GST_C_3"/>
    <property type="match status" value="1"/>
</dbReference>
<accession>A0A226EYJ8</accession>
<dbReference type="OrthoDB" id="414243at2759"/>
<evidence type="ECO:0000313" key="3">
    <source>
        <dbReference type="EMBL" id="OXA62290.1"/>
    </source>
</evidence>
<gene>
    <name evidence="3" type="ORF">Fcan01_03281</name>
</gene>
<dbReference type="Gene3D" id="3.40.30.10">
    <property type="entry name" value="Glutaredoxin"/>
    <property type="match status" value="1"/>
</dbReference>